<evidence type="ECO:0000313" key="15">
    <source>
        <dbReference type="Proteomes" id="UP001231941"/>
    </source>
</evidence>
<keyword evidence="3 11" id="KW-0378">Hydrolase</keyword>
<comment type="caution">
    <text evidence="14">The sequence shown here is derived from an EMBL/GenBank/DDBJ whole genome shotgun (WGS) entry which is preliminary data.</text>
</comment>
<evidence type="ECO:0000256" key="1">
    <source>
        <dbReference type="ARBA" id="ARBA00009922"/>
    </source>
</evidence>
<evidence type="ECO:0000256" key="5">
    <source>
        <dbReference type="ARBA" id="ARBA00022840"/>
    </source>
</evidence>
<dbReference type="Pfam" id="PF00580">
    <property type="entry name" value="UvrD-helicase"/>
    <property type="match status" value="1"/>
</dbReference>
<gene>
    <name evidence="14" type="ORF">Q5Y73_04050</name>
</gene>
<dbReference type="Pfam" id="PF13361">
    <property type="entry name" value="UvrD_C"/>
    <property type="match status" value="1"/>
</dbReference>
<name>A0ABT9IV73_9BACL</name>
<dbReference type="Gene3D" id="3.40.50.300">
    <property type="entry name" value="P-loop containing nucleotide triphosphate hydrolases"/>
    <property type="match status" value="2"/>
</dbReference>
<dbReference type="Pfam" id="PF14169">
    <property type="entry name" value="YdjO"/>
    <property type="match status" value="1"/>
</dbReference>
<keyword evidence="6" id="KW-0238">DNA-binding</keyword>
<feature type="binding site" evidence="11">
    <location>
        <begin position="69"/>
        <end position="76"/>
    </location>
    <ligand>
        <name>ATP</name>
        <dbReference type="ChEBI" id="CHEBI:30616"/>
    </ligand>
</feature>
<evidence type="ECO:0000256" key="11">
    <source>
        <dbReference type="PROSITE-ProRule" id="PRU00560"/>
    </source>
</evidence>
<dbReference type="InterPro" id="IPR014016">
    <property type="entry name" value="UvrD-like_ATP-bd"/>
</dbReference>
<evidence type="ECO:0000256" key="8">
    <source>
        <dbReference type="ARBA" id="ARBA00034617"/>
    </source>
</evidence>
<reference evidence="14 15" key="1">
    <citation type="submission" date="2023-08" db="EMBL/GenBank/DDBJ databases">
        <authorList>
            <person name="Park J.-S."/>
        </authorList>
    </citation>
    <scope>NUCLEOTIDE SEQUENCE [LARGE SCALE GENOMIC DNA]</scope>
    <source>
        <strain evidence="14 15">2205SS18-9</strain>
    </source>
</reference>
<dbReference type="PROSITE" id="PS51217">
    <property type="entry name" value="UVRD_HELICASE_CTER"/>
    <property type="match status" value="1"/>
</dbReference>
<evidence type="ECO:0000256" key="2">
    <source>
        <dbReference type="ARBA" id="ARBA00022741"/>
    </source>
</evidence>
<feature type="domain" description="UvrD-like helicase ATP-binding" evidence="12">
    <location>
        <begin position="48"/>
        <end position="321"/>
    </location>
</feature>
<comment type="catalytic activity">
    <reaction evidence="8">
        <text>Couples ATP hydrolysis with the unwinding of duplex DNA by translocating in the 3'-5' direction.</text>
        <dbReference type="EC" id="5.6.2.4"/>
    </reaction>
</comment>
<keyword evidence="2 11" id="KW-0547">Nucleotide-binding</keyword>
<dbReference type="PANTHER" id="PTHR11070">
    <property type="entry name" value="UVRD / RECB / PCRA DNA HELICASE FAMILY MEMBER"/>
    <property type="match status" value="1"/>
</dbReference>
<dbReference type="Gene3D" id="1.10.486.10">
    <property type="entry name" value="PCRA, domain 4"/>
    <property type="match status" value="1"/>
</dbReference>
<dbReference type="Proteomes" id="UP001231941">
    <property type="component" value="Unassembled WGS sequence"/>
</dbReference>
<accession>A0ABT9IV73</accession>
<dbReference type="SUPFAM" id="SSF52540">
    <property type="entry name" value="P-loop containing nucleoside triphosphate hydrolases"/>
    <property type="match status" value="1"/>
</dbReference>
<keyword evidence="15" id="KW-1185">Reference proteome</keyword>
<dbReference type="InterPro" id="IPR025916">
    <property type="entry name" value="YdjO"/>
</dbReference>
<evidence type="ECO:0000256" key="9">
    <source>
        <dbReference type="ARBA" id="ARBA00034808"/>
    </source>
</evidence>
<dbReference type="EC" id="5.6.2.4" evidence="9"/>
<keyword evidence="5 11" id="KW-0067">ATP-binding</keyword>
<evidence type="ECO:0000256" key="7">
    <source>
        <dbReference type="ARBA" id="ARBA00023235"/>
    </source>
</evidence>
<feature type="domain" description="UvrD-like helicase C-terminal" evidence="13">
    <location>
        <begin position="322"/>
        <end position="592"/>
    </location>
</feature>
<evidence type="ECO:0000256" key="4">
    <source>
        <dbReference type="ARBA" id="ARBA00022806"/>
    </source>
</evidence>
<comment type="similarity">
    <text evidence="1">Belongs to the helicase family. UvrD subfamily.</text>
</comment>
<evidence type="ECO:0000313" key="14">
    <source>
        <dbReference type="EMBL" id="MDP5273264.1"/>
    </source>
</evidence>
<evidence type="ECO:0000256" key="10">
    <source>
        <dbReference type="ARBA" id="ARBA00048988"/>
    </source>
</evidence>
<dbReference type="PANTHER" id="PTHR11070:SF2">
    <property type="entry name" value="ATP-DEPENDENT DNA HELICASE SRS2"/>
    <property type="match status" value="1"/>
</dbReference>
<dbReference type="InterPro" id="IPR027417">
    <property type="entry name" value="P-loop_NTPase"/>
</dbReference>
<sequence length="752" mass="86980">MNLTKLPQGATNTKIPFAKKASDKTSKEIVSDLDKDAYFFRSLEHKGIELNESQIKAVRHYKGPLLTLSGAGVGKTTLLTCRASYLMSYHQVPPENMLLVTFTKKAADEMKERIISLTGTVGKNISKIEASTFHAFFLKLLRKQGYHQEIVKEEYKRILIKQLLKEAGLKDEYQAENVLSLISGYKIRGIKPNQVIAKTTSEKEIQQIYKQYEQWKKKHERIDFDDMLQMAFDLLKNSPELLKLLQNRFQFVLVDEFQDTNFLQYELIKLITEKHKNLTVVGDPDQTIYSFNGAKYEFIMNFDKTFPNTKVISLDINYRSKPSIVGLGNEIIKLNHYRKAKTLTAKKEGIEIPSYLRPNHTDDEAEQVVKHIQAKINDGTNYGDIAVLYRTSSSGRAIFELMTMSEIPFTVSRQSEVFYEQKMVKPMIDHLRLCLNHRDFTAIEGVLGSLYIRKDLGMRHIEEKEQHQKKKYPMIHLKSYPHLQDFQKAKVVERIKLIKAIAELKPEDAIKRLRTEFYDKYIEADERQELTSHKEMNREMLDEVESSAKRFENIKEFVYFINNMIKKHQELKTKRVNESGAVSLMTIHAAKGLEFPVVYIVGFSEGILPHSSSIDPELSDQLYGEDKDKQQEEALEEERRLAYVAVTRAKEELMISSPQFYRGARTDISRFIKDVFQSNESHSSKQLSNTTKKLSNIEKSKQEEVTAWLCTNTTCNGWIRISPKDSVQEESRECPICSTSMNKGKKVIKNSF</sequence>
<proteinExistence type="inferred from homology"/>
<evidence type="ECO:0000256" key="3">
    <source>
        <dbReference type="ARBA" id="ARBA00022801"/>
    </source>
</evidence>
<evidence type="ECO:0000256" key="6">
    <source>
        <dbReference type="ARBA" id="ARBA00023125"/>
    </source>
</evidence>
<dbReference type="RefSeq" id="WP_305990546.1">
    <property type="nucleotide sequence ID" value="NZ_JAVAMP010000001.1"/>
</dbReference>
<dbReference type="InterPro" id="IPR014017">
    <property type="entry name" value="DNA_helicase_UvrD-like_C"/>
</dbReference>
<evidence type="ECO:0000259" key="13">
    <source>
        <dbReference type="PROSITE" id="PS51217"/>
    </source>
</evidence>
<dbReference type="PROSITE" id="PS51198">
    <property type="entry name" value="UVRD_HELICASE_ATP_BIND"/>
    <property type="match status" value="1"/>
</dbReference>
<comment type="catalytic activity">
    <reaction evidence="10">
        <text>ATP + H2O = ADP + phosphate + H(+)</text>
        <dbReference type="Rhea" id="RHEA:13065"/>
        <dbReference type="ChEBI" id="CHEBI:15377"/>
        <dbReference type="ChEBI" id="CHEBI:15378"/>
        <dbReference type="ChEBI" id="CHEBI:30616"/>
        <dbReference type="ChEBI" id="CHEBI:43474"/>
        <dbReference type="ChEBI" id="CHEBI:456216"/>
        <dbReference type="EC" id="5.6.2.4"/>
    </reaction>
</comment>
<protein>
    <recommendedName>
        <fullName evidence="9">DNA 3'-5' helicase</fullName>
        <ecNumber evidence="9">5.6.2.4</ecNumber>
    </recommendedName>
</protein>
<dbReference type="InterPro" id="IPR013986">
    <property type="entry name" value="DExx_box_DNA_helicase_dom_sf"/>
</dbReference>
<keyword evidence="7" id="KW-0413">Isomerase</keyword>
<keyword evidence="4 11" id="KW-0347">Helicase</keyword>
<dbReference type="CDD" id="cd17932">
    <property type="entry name" value="DEXQc_UvrD"/>
    <property type="match status" value="1"/>
</dbReference>
<dbReference type="Gene3D" id="1.10.10.160">
    <property type="match status" value="1"/>
</dbReference>
<evidence type="ECO:0000259" key="12">
    <source>
        <dbReference type="PROSITE" id="PS51198"/>
    </source>
</evidence>
<dbReference type="EMBL" id="JAVAMP010000001">
    <property type="protein sequence ID" value="MDP5273264.1"/>
    <property type="molecule type" value="Genomic_DNA"/>
</dbReference>
<dbReference type="InterPro" id="IPR000212">
    <property type="entry name" value="DNA_helicase_UvrD/REP"/>
</dbReference>
<organism evidence="14 15">
    <name type="scientific">Chengkuizengella axinellae</name>
    <dbReference type="NCBI Taxonomy" id="3064388"/>
    <lineage>
        <taxon>Bacteria</taxon>
        <taxon>Bacillati</taxon>
        <taxon>Bacillota</taxon>
        <taxon>Bacilli</taxon>
        <taxon>Bacillales</taxon>
        <taxon>Paenibacillaceae</taxon>
        <taxon>Chengkuizengella</taxon>
    </lineage>
</organism>